<dbReference type="InterPro" id="IPR001509">
    <property type="entry name" value="Epimerase_deHydtase"/>
</dbReference>
<dbReference type="EMBL" id="FMHU01000001">
    <property type="protein sequence ID" value="SCL17942.1"/>
    <property type="molecule type" value="Genomic_DNA"/>
</dbReference>
<dbReference type="Gene3D" id="3.40.50.720">
    <property type="entry name" value="NAD(P)-binding Rossmann-like Domain"/>
    <property type="match status" value="1"/>
</dbReference>
<evidence type="ECO:0000313" key="4">
    <source>
        <dbReference type="Proteomes" id="UP000198906"/>
    </source>
</evidence>
<keyword evidence="1" id="KW-0520">NAD</keyword>
<dbReference type="PANTHER" id="PTHR43574">
    <property type="entry name" value="EPIMERASE-RELATED"/>
    <property type="match status" value="1"/>
</dbReference>
<dbReference type="InterPro" id="IPR036291">
    <property type="entry name" value="NAD(P)-bd_dom_sf"/>
</dbReference>
<dbReference type="AlphaFoldDB" id="A0A1C6RL91"/>
<organism evidence="3 4">
    <name type="scientific">Micromonospora inyonensis</name>
    <dbReference type="NCBI Taxonomy" id="47866"/>
    <lineage>
        <taxon>Bacteria</taxon>
        <taxon>Bacillati</taxon>
        <taxon>Actinomycetota</taxon>
        <taxon>Actinomycetes</taxon>
        <taxon>Micromonosporales</taxon>
        <taxon>Micromonosporaceae</taxon>
        <taxon>Micromonospora</taxon>
    </lineage>
</organism>
<dbReference type="Pfam" id="PF01370">
    <property type="entry name" value="Epimerase"/>
    <property type="match status" value="1"/>
</dbReference>
<dbReference type="Gene3D" id="3.90.25.10">
    <property type="entry name" value="UDP-galactose 4-epimerase, domain 1"/>
    <property type="match status" value="1"/>
</dbReference>
<protein>
    <submittedName>
        <fullName evidence="3">Nucleoside-diphosphate-sugar epimerase</fullName>
    </submittedName>
</protein>
<name>A0A1C6RL91_9ACTN</name>
<proteinExistence type="predicted"/>
<dbReference type="Proteomes" id="UP000198906">
    <property type="component" value="Unassembled WGS sequence"/>
</dbReference>
<reference evidence="4" key="1">
    <citation type="submission" date="2016-06" db="EMBL/GenBank/DDBJ databases">
        <authorList>
            <person name="Varghese N."/>
        </authorList>
    </citation>
    <scope>NUCLEOTIDE SEQUENCE [LARGE SCALE GENOMIC DNA]</scope>
    <source>
        <strain evidence="4">DSM 46123</strain>
    </source>
</reference>
<dbReference type="SUPFAM" id="SSF51735">
    <property type="entry name" value="NAD(P)-binding Rossmann-fold domains"/>
    <property type="match status" value="1"/>
</dbReference>
<sequence length="325" mass="35867">MSGADVIVTGAGGFIGGHLVQALIAEGRRVRAVDRKPLSAWHQVHGRADNMVRDLSTLESCQEILSGGAQEVYNLAADMGGMGFIESHKAYCMLSVLINTHMLMAARDNKAERFFFSSSACVYPADKQRDTEVVPLREEDAYPAMAEDGYGWEKLFSERMTRHFREDFGLSTRVGRYHNVYGPKGSWCGGREKVPAAACRKVAVAALAGGQEVEIWGDGRQMRSFMHVDDCVTGSIALTRSDYADPLNIGSSEAVSINDLYRLIQEIAGTRLRVRHVPGPLGVRGRNSDNALIHKELGWEPSIRLAEGLESTYRWIYDQVKAQLG</sequence>
<gene>
    <name evidence="3" type="ORF">GA0074694_2182</name>
</gene>
<accession>A0A1C6RL91</accession>
<evidence type="ECO:0000256" key="1">
    <source>
        <dbReference type="ARBA" id="ARBA00023027"/>
    </source>
</evidence>
<feature type="domain" description="NAD-dependent epimerase/dehydratase" evidence="2">
    <location>
        <begin position="6"/>
        <end position="250"/>
    </location>
</feature>
<evidence type="ECO:0000259" key="2">
    <source>
        <dbReference type="Pfam" id="PF01370"/>
    </source>
</evidence>
<keyword evidence="4" id="KW-1185">Reference proteome</keyword>
<dbReference type="STRING" id="47866.GA0074694_2182"/>
<dbReference type="RefSeq" id="WP_091456320.1">
    <property type="nucleotide sequence ID" value="NZ_FMHU01000001.1"/>
</dbReference>
<evidence type="ECO:0000313" key="3">
    <source>
        <dbReference type="EMBL" id="SCL17942.1"/>
    </source>
</evidence>